<keyword evidence="2" id="KW-0460">Magnesium</keyword>
<comment type="subunit">
    <text evidence="2">Monomer.</text>
</comment>
<keyword evidence="2" id="KW-0235">DNA replication</keyword>
<dbReference type="InterPro" id="IPR050116">
    <property type="entry name" value="DNA_polymerase-Y"/>
</dbReference>
<evidence type="ECO:0000256" key="2">
    <source>
        <dbReference type="HAMAP-Rule" id="MF_01113"/>
    </source>
</evidence>
<organism evidence="5 6">
    <name type="scientific">Roseburia yibonii</name>
    <dbReference type="NCBI Taxonomy" id="2763063"/>
    <lineage>
        <taxon>Bacteria</taxon>
        <taxon>Bacillati</taxon>
        <taxon>Bacillota</taxon>
        <taxon>Clostridia</taxon>
        <taxon>Lachnospirales</taxon>
        <taxon>Lachnospiraceae</taxon>
        <taxon>Roseburia</taxon>
    </lineage>
</organism>
<comment type="cofactor">
    <cofactor evidence="2">
        <name>Mg(2+)</name>
        <dbReference type="ChEBI" id="CHEBI:18420"/>
    </cofactor>
    <text evidence="2">Binds 2 magnesium ions per subunit.</text>
</comment>
<dbReference type="CDD" id="cd03586">
    <property type="entry name" value="PolY_Pol_IV_kappa"/>
    <property type="match status" value="1"/>
</dbReference>
<keyword evidence="2" id="KW-0963">Cytoplasm</keyword>
<dbReference type="PROSITE" id="PS50173">
    <property type="entry name" value="UMUC"/>
    <property type="match status" value="1"/>
</dbReference>
<reference evidence="5 6" key="1">
    <citation type="submission" date="2020-08" db="EMBL/GenBank/DDBJ databases">
        <title>Genome public.</title>
        <authorList>
            <person name="Liu C."/>
            <person name="Sun Q."/>
        </authorList>
    </citation>
    <scope>NUCLEOTIDE SEQUENCE [LARGE SCALE GENOMIC DNA]</scope>
    <source>
        <strain evidence="5 6">BX0805</strain>
    </source>
</reference>
<comment type="catalytic activity">
    <reaction evidence="2">
        <text>DNA(n) + a 2'-deoxyribonucleoside 5'-triphosphate = DNA(n+1) + diphosphate</text>
        <dbReference type="Rhea" id="RHEA:22508"/>
        <dbReference type="Rhea" id="RHEA-COMP:17339"/>
        <dbReference type="Rhea" id="RHEA-COMP:17340"/>
        <dbReference type="ChEBI" id="CHEBI:33019"/>
        <dbReference type="ChEBI" id="CHEBI:61560"/>
        <dbReference type="ChEBI" id="CHEBI:173112"/>
        <dbReference type="EC" id="2.7.7.7"/>
    </reaction>
</comment>
<comment type="similarity">
    <text evidence="1 2">Belongs to the DNA polymerase type-Y family.</text>
</comment>
<feature type="binding site" evidence="2">
    <location>
        <position position="9"/>
    </location>
    <ligand>
        <name>Mg(2+)</name>
        <dbReference type="ChEBI" id="CHEBI:18420"/>
    </ligand>
</feature>
<keyword evidence="2" id="KW-0808">Transferase</keyword>
<keyword evidence="2" id="KW-0479">Metal-binding</keyword>
<dbReference type="EMBL" id="JACOQH010000005">
    <property type="protein sequence ID" value="MBC5754113.1"/>
    <property type="molecule type" value="Genomic_DNA"/>
</dbReference>
<keyword evidence="2" id="KW-0234">DNA repair</keyword>
<keyword evidence="2" id="KW-0548">Nucleotidyltransferase</keyword>
<keyword evidence="2" id="KW-0238">DNA-binding</keyword>
<accession>A0ABR7IAZ4</accession>
<dbReference type="InterPro" id="IPR043502">
    <property type="entry name" value="DNA/RNA_pol_sf"/>
</dbReference>
<keyword evidence="6" id="KW-1185">Reference proteome</keyword>
<feature type="active site" evidence="2">
    <location>
        <position position="112"/>
    </location>
</feature>
<evidence type="ECO:0000313" key="5">
    <source>
        <dbReference type="EMBL" id="MBC5754113.1"/>
    </source>
</evidence>
<dbReference type="RefSeq" id="WP_186982258.1">
    <property type="nucleotide sequence ID" value="NZ_JACOQH010000005.1"/>
</dbReference>
<evidence type="ECO:0000259" key="4">
    <source>
        <dbReference type="PROSITE" id="PS50173"/>
    </source>
</evidence>
<dbReference type="EC" id="2.7.7.7" evidence="2"/>
<dbReference type="Pfam" id="PF00817">
    <property type="entry name" value="IMS"/>
    <property type="match status" value="1"/>
</dbReference>
<dbReference type="InterPro" id="IPR022880">
    <property type="entry name" value="DNApol_IV"/>
</dbReference>
<feature type="domain" description="UmuC" evidence="4">
    <location>
        <begin position="5"/>
        <end position="193"/>
    </location>
</feature>
<dbReference type="InterPro" id="IPR036775">
    <property type="entry name" value="DNA_pol_Y-fam_lit_finger_sf"/>
</dbReference>
<evidence type="ECO:0000256" key="1">
    <source>
        <dbReference type="ARBA" id="ARBA00010945"/>
    </source>
</evidence>
<feature type="region of interest" description="Disordered" evidence="3">
    <location>
        <begin position="418"/>
        <end position="437"/>
    </location>
</feature>
<dbReference type="Gene3D" id="3.30.70.270">
    <property type="match status" value="1"/>
</dbReference>
<gene>
    <name evidence="2" type="primary">dinB</name>
    <name evidence="5" type="ORF">H8Z76_08735</name>
</gene>
<dbReference type="InterPro" id="IPR043128">
    <property type="entry name" value="Rev_trsase/Diguanyl_cyclase"/>
</dbReference>
<keyword evidence="2" id="KW-0515">Mutator protein</keyword>
<keyword evidence="2" id="KW-0227">DNA damage</keyword>
<feature type="compositionally biased region" description="Basic and acidic residues" evidence="3">
    <location>
        <begin position="420"/>
        <end position="430"/>
    </location>
</feature>
<dbReference type="SUPFAM" id="SSF100879">
    <property type="entry name" value="Lesion bypass DNA polymerase (Y-family), little finger domain"/>
    <property type="match status" value="1"/>
</dbReference>
<evidence type="ECO:0000256" key="3">
    <source>
        <dbReference type="SAM" id="MobiDB-lite"/>
    </source>
</evidence>
<dbReference type="PANTHER" id="PTHR11076:SF33">
    <property type="entry name" value="DNA POLYMERASE KAPPA"/>
    <property type="match status" value="1"/>
</dbReference>
<dbReference type="Proteomes" id="UP000621540">
    <property type="component" value="Unassembled WGS sequence"/>
</dbReference>
<proteinExistence type="inferred from homology"/>
<dbReference type="PANTHER" id="PTHR11076">
    <property type="entry name" value="DNA REPAIR POLYMERASE UMUC / TRANSFERASE FAMILY MEMBER"/>
    <property type="match status" value="1"/>
</dbReference>
<name>A0ABR7IAZ4_9FIRM</name>
<evidence type="ECO:0000313" key="6">
    <source>
        <dbReference type="Proteomes" id="UP000621540"/>
    </source>
</evidence>
<dbReference type="InterPro" id="IPR017961">
    <property type="entry name" value="DNA_pol_Y-fam_little_finger"/>
</dbReference>
<sequence length="437" mass="48641">MESVIFHIDVNSAFLSWTSVHNLETGSGPDLRTIPAIIGGDKKNRHGIVLAKSESAKTFGIHTGEPVVSAFRKCPFLTTQAPDHALYHAYSKKMMDLLHTYSPDIEQISIDECFLDFTPILRLYESPIAAATQIKDDIRNRFHFTVNIGIAPNKLLAKMASDFKKPDRIHTLFFDEIPTKMWPLSVDDLYMVGHSSASRLKSFGIRTIGDLAHTDVDFLKREFKSHGIRMWEYANGIDHSVVDATEHELKCVGNSVTLCEDVTAETEARRVLLSLSETVSERLRSCSQIAQSVTVEIKYSDFSSFSHQMPLFSPTNTTDTIYDAACHLFHELWNGKPVRLLGIRTGKLLPADAPVQMSIFDFADTKKAASDPAAFSSSVPNAAERAKRLKRLDAAVDSIRHKYGSDAIVRGSFLNNANEFKPKAKQKTDPPPESPDG</sequence>
<dbReference type="InterPro" id="IPR001126">
    <property type="entry name" value="UmuC"/>
</dbReference>
<feature type="binding site" evidence="2">
    <location>
        <position position="111"/>
    </location>
    <ligand>
        <name>Mg(2+)</name>
        <dbReference type="ChEBI" id="CHEBI:18420"/>
    </ligand>
</feature>
<comment type="function">
    <text evidence="2">Poorly processive, error-prone DNA polymerase involved in untargeted mutagenesis. Copies undamaged DNA at stalled replication forks, which arise in vivo from mismatched or misaligned primer ends. These misaligned primers can be extended by PolIV. Exhibits no 3'-5' exonuclease (proofreading) activity. May be involved in translesional synthesis, in conjunction with the beta clamp from PolIII.</text>
</comment>
<dbReference type="HAMAP" id="MF_01113">
    <property type="entry name" value="DNApol_IV"/>
    <property type="match status" value="1"/>
</dbReference>
<dbReference type="SUPFAM" id="SSF56672">
    <property type="entry name" value="DNA/RNA polymerases"/>
    <property type="match status" value="1"/>
</dbReference>
<dbReference type="Gene3D" id="3.30.1490.100">
    <property type="entry name" value="DNA polymerase, Y-family, little finger domain"/>
    <property type="match status" value="1"/>
</dbReference>
<dbReference type="Pfam" id="PF11799">
    <property type="entry name" value="IMS_C"/>
    <property type="match status" value="1"/>
</dbReference>
<protein>
    <recommendedName>
        <fullName evidence="2">DNA polymerase IV</fullName>
        <shortName evidence="2">Pol IV</shortName>
        <ecNumber evidence="2">2.7.7.7</ecNumber>
    </recommendedName>
</protein>
<comment type="caution">
    <text evidence="5">The sequence shown here is derived from an EMBL/GenBank/DDBJ whole genome shotgun (WGS) entry which is preliminary data.</text>
</comment>
<dbReference type="Gene3D" id="3.40.1170.60">
    <property type="match status" value="1"/>
</dbReference>
<keyword evidence="2" id="KW-0239">DNA-directed DNA polymerase</keyword>
<feature type="site" description="Substrate discrimination" evidence="2">
    <location>
        <position position="14"/>
    </location>
</feature>
<comment type="subcellular location">
    <subcellularLocation>
        <location evidence="2">Cytoplasm</location>
    </subcellularLocation>
</comment>
<dbReference type="Gene3D" id="1.10.150.20">
    <property type="entry name" value="5' to 3' exonuclease, C-terminal subdomain"/>
    <property type="match status" value="1"/>
</dbReference>